<gene>
    <name evidence="1" type="ORF">LIZ65_20015</name>
</gene>
<evidence type="ECO:0000313" key="2">
    <source>
        <dbReference type="Proteomes" id="UP001299546"/>
    </source>
</evidence>
<evidence type="ECO:0000313" key="1">
    <source>
        <dbReference type="EMBL" id="MCB7389570.1"/>
    </source>
</evidence>
<proteinExistence type="predicted"/>
<comment type="caution">
    <text evidence="1">The sequence shown here is derived from an EMBL/GenBank/DDBJ whole genome shotgun (WGS) entry which is preliminary data.</text>
</comment>
<organism evidence="1 2">
    <name type="scientific">Bariatricus massiliensis</name>
    <dbReference type="NCBI Taxonomy" id="1745713"/>
    <lineage>
        <taxon>Bacteria</taxon>
        <taxon>Bacillati</taxon>
        <taxon>Bacillota</taxon>
        <taxon>Clostridia</taxon>
        <taxon>Lachnospirales</taxon>
        <taxon>Lachnospiraceae</taxon>
        <taxon>Bariatricus</taxon>
    </lineage>
</organism>
<dbReference type="RefSeq" id="WP_066735877.1">
    <property type="nucleotide sequence ID" value="NZ_JAJCIQ010000002.1"/>
</dbReference>
<dbReference type="Proteomes" id="UP001299546">
    <property type="component" value="Unassembled WGS sequence"/>
</dbReference>
<name>A0ABS8DM89_9FIRM</name>
<dbReference type="EMBL" id="JAJCIS010000033">
    <property type="protein sequence ID" value="MCB7389570.1"/>
    <property type="molecule type" value="Genomic_DNA"/>
</dbReference>
<sequence length="147" mass="16547">MALIKCIECGYEISDKSEKCIKCGCPTELSIPRNGENTCLINGHPYDLSEFLPLLTDPDMTISKMKVINDKIRQKTGLAASMGLCNQIMKTKKIPEKYNGQTLEDMAAQEAKRVHCKYCGSTNVKKLRNNFYNLGNQWHCNNCGSDF</sequence>
<reference evidence="1 2" key="1">
    <citation type="submission" date="2021-10" db="EMBL/GenBank/DDBJ databases">
        <title>Collection of gut derived symbiotic bacterial strains cultured from healthy donors.</title>
        <authorList>
            <person name="Lin H."/>
            <person name="Littmann E."/>
            <person name="Kohout C."/>
            <person name="Pamer E.G."/>
        </authorList>
    </citation>
    <scope>NUCLEOTIDE SEQUENCE [LARGE SCALE GENOMIC DNA]</scope>
    <source>
        <strain evidence="1 2">DFI.1.165</strain>
    </source>
</reference>
<keyword evidence="2" id="KW-1185">Reference proteome</keyword>
<protein>
    <submittedName>
        <fullName evidence="1">Uncharacterized protein</fullName>
    </submittedName>
</protein>
<accession>A0ABS8DM89</accession>